<comment type="caution">
    <text evidence="1">The sequence shown here is derived from an EMBL/GenBank/DDBJ whole genome shotgun (WGS) entry which is preliminary data.</text>
</comment>
<dbReference type="EMBL" id="BOON01000003">
    <property type="protein sequence ID" value="GII20797.1"/>
    <property type="molecule type" value="Genomic_DNA"/>
</dbReference>
<evidence type="ECO:0000313" key="1">
    <source>
        <dbReference type="EMBL" id="GII20797.1"/>
    </source>
</evidence>
<dbReference type="AlphaFoldDB" id="A0A8J3WY45"/>
<reference evidence="1" key="1">
    <citation type="submission" date="2021-01" db="EMBL/GenBank/DDBJ databases">
        <title>Whole genome shotgun sequence of Planosporangium mesophilum NBRC 109066.</title>
        <authorList>
            <person name="Komaki H."/>
            <person name="Tamura T."/>
        </authorList>
    </citation>
    <scope>NUCLEOTIDE SEQUENCE</scope>
    <source>
        <strain evidence="1">NBRC 109066</strain>
    </source>
</reference>
<organism evidence="1 2">
    <name type="scientific">Planosporangium mesophilum</name>
    <dbReference type="NCBI Taxonomy" id="689768"/>
    <lineage>
        <taxon>Bacteria</taxon>
        <taxon>Bacillati</taxon>
        <taxon>Actinomycetota</taxon>
        <taxon>Actinomycetes</taxon>
        <taxon>Micromonosporales</taxon>
        <taxon>Micromonosporaceae</taxon>
        <taxon>Planosporangium</taxon>
    </lineage>
</organism>
<protein>
    <submittedName>
        <fullName evidence="1">Uncharacterized protein</fullName>
    </submittedName>
</protein>
<name>A0A8J3WY45_9ACTN</name>
<keyword evidence="2" id="KW-1185">Reference proteome</keyword>
<evidence type="ECO:0000313" key="2">
    <source>
        <dbReference type="Proteomes" id="UP000599074"/>
    </source>
</evidence>
<proteinExistence type="predicted"/>
<accession>A0A8J3WY45</accession>
<dbReference type="Proteomes" id="UP000599074">
    <property type="component" value="Unassembled WGS sequence"/>
</dbReference>
<sequence length="74" mass="8705">MALRFLGKDPNSNGGNSPTLYYDDERDTYVFQSWKVLDPERLAQLSLPEHETVIEFPRRMMRFFPEVADVDPRV</sequence>
<dbReference type="RefSeq" id="WP_168112948.1">
    <property type="nucleotide sequence ID" value="NZ_BOON01000003.1"/>
</dbReference>
<gene>
    <name evidence="1" type="ORF">Pme01_03940</name>
</gene>